<evidence type="ECO:0000313" key="16">
    <source>
        <dbReference type="EMBL" id="KYR00125.1"/>
    </source>
</evidence>
<feature type="signal peptide" evidence="13">
    <location>
        <begin position="1"/>
        <end position="21"/>
    </location>
</feature>
<evidence type="ECO:0000256" key="4">
    <source>
        <dbReference type="ARBA" id="ARBA00012723"/>
    </source>
</evidence>
<feature type="disulfide bond" description="Redox-active" evidence="11">
    <location>
        <begin position="404"/>
        <end position="407"/>
    </location>
</feature>
<feature type="region of interest" description="Disordered" evidence="14">
    <location>
        <begin position="498"/>
        <end position="527"/>
    </location>
</feature>
<dbReference type="CDD" id="cd02961">
    <property type="entry name" value="PDI_a_family"/>
    <property type="match status" value="1"/>
</dbReference>
<dbReference type="NCBIfam" id="TIGR01130">
    <property type="entry name" value="ER_PDI_fam"/>
    <property type="match status" value="1"/>
</dbReference>
<feature type="domain" description="Thioredoxin" evidence="15">
    <location>
        <begin position="354"/>
        <end position="484"/>
    </location>
</feature>
<dbReference type="CDD" id="cd02995">
    <property type="entry name" value="PDI_a_PDI_a'_C"/>
    <property type="match status" value="1"/>
</dbReference>
<gene>
    <name evidence="16" type="ORF">DLAC_03277</name>
</gene>
<evidence type="ECO:0000256" key="9">
    <source>
        <dbReference type="ARBA" id="ARBA00023235"/>
    </source>
</evidence>
<dbReference type="FunCoup" id="A0A152A206">
    <property type="interactions" value="657"/>
</dbReference>
<reference evidence="16 17" key="1">
    <citation type="submission" date="2015-12" db="EMBL/GenBank/DDBJ databases">
        <title>Dictyostelia acquired genes for synthesis and detection of signals that induce cell-type specialization by lateral gene transfer from prokaryotes.</title>
        <authorList>
            <person name="Gloeckner G."/>
            <person name="Schaap P."/>
        </authorList>
    </citation>
    <scope>NUCLEOTIDE SEQUENCE [LARGE SCALE GENOMIC DNA]</scope>
    <source>
        <strain evidence="16 17">TK</strain>
    </source>
</reference>
<evidence type="ECO:0000256" key="12">
    <source>
        <dbReference type="RuleBase" id="RU004208"/>
    </source>
</evidence>
<dbReference type="FunFam" id="3.40.30.10:FF:000017">
    <property type="entry name" value="Protein disulfide-isomerase A4"/>
    <property type="match status" value="1"/>
</dbReference>
<dbReference type="PROSITE" id="PS00194">
    <property type="entry name" value="THIOREDOXIN_1"/>
    <property type="match status" value="2"/>
</dbReference>
<dbReference type="PANTHER" id="PTHR18929:SF132">
    <property type="entry name" value="PROTEIN DISULFIDE-ISOMERASE A3"/>
    <property type="match status" value="1"/>
</dbReference>
<dbReference type="OMA" id="FFGMKKD"/>
<proteinExistence type="inferred from homology"/>
<evidence type="ECO:0000256" key="5">
    <source>
        <dbReference type="ARBA" id="ARBA00022729"/>
    </source>
</evidence>
<dbReference type="SUPFAM" id="SSF52833">
    <property type="entry name" value="Thioredoxin-like"/>
    <property type="match status" value="3"/>
</dbReference>
<dbReference type="STRING" id="361077.A0A152A206"/>
<dbReference type="Gene3D" id="3.40.30.10">
    <property type="entry name" value="Glutaredoxin"/>
    <property type="match status" value="4"/>
</dbReference>
<dbReference type="GO" id="GO:0005788">
    <property type="term" value="C:endoplasmic reticulum lumen"/>
    <property type="evidence" value="ECO:0007669"/>
    <property type="project" value="UniProtKB-SubCell"/>
</dbReference>
<dbReference type="InterPro" id="IPR005792">
    <property type="entry name" value="Prot_disulphide_isomerase"/>
</dbReference>
<evidence type="ECO:0000256" key="6">
    <source>
        <dbReference type="ARBA" id="ARBA00022737"/>
    </source>
</evidence>
<dbReference type="InterPro" id="IPR013766">
    <property type="entry name" value="Thioredoxin_domain"/>
</dbReference>
<dbReference type="EMBL" id="LODT01000016">
    <property type="protein sequence ID" value="KYR00125.1"/>
    <property type="molecule type" value="Genomic_DNA"/>
</dbReference>
<comment type="catalytic activity">
    <reaction evidence="1 13">
        <text>Catalyzes the rearrangement of -S-S- bonds in proteins.</text>
        <dbReference type="EC" id="5.3.4.1"/>
    </reaction>
</comment>
<dbReference type="GO" id="GO:0034976">
    <property type="term" value="P:response to endoplasmic reticulum stress"/>
    <property type="evidence" value="ECO:0007669"/>
    <property type="project" value="TreeGrafter"/>
</dbReference>
<comment type="subcellular location">
    <subcellularLocation>
        <location evidence="2">Endoplasmic reticulum lumen</location>
    </subcellularLocation>
</comment>
<keyword evidence="6" id="KW-0677">Repeat</keyword>
<evidence type="ECO:0000256" key="14">
    <source>
        <dbReference type="SAM" id="MobiDB-lite"/>
    </source>
</evidence>
<protein>
    <recommendedName>
        <fullName evidence="4 13">Protein disulfide-isomerase</fullName>
        <ecNumber evidence="4 13">5.3.4.1</ecNumber>
    </recommendedName>
</protein>
<evidence type="ECO:0000256" key="3">
    <source>
        <dbReference type="ARBA" id="ARBA00006347"/>
    </source>
</evidence>
<evidence type="ECO:0000256" key="2">
    <source>
        <dbReference type="ARBA" id="ARBA00004319"/>
    </source>
</evidence>
<dbReference type="PRINTS" id="PR00421">
    <property type="entry name" value="THIOREDOXIN"/>
</dbReference>
<evidence type="ECO:0000256" key="13">
    <source>
        <dbReference type="RuleBase" id="RU361130"/>
    </source>
</evidence>
<dbReference type="Pfam" id="PF00085">
    <property type="entry name" value="Thioredoxin"/>
    <property type="match status" value="2"/>
</dbReference>
<feature type="chain" id="PRO_5007359221" description="Protein disulfide-isomerase" evidence="13">
    <location>
        <begin position="22"/>
        <end position="527"/>
    </location>
</feature>
<name>A0A152A206_TIELA</name>
<evidence type="ECO:0000313" key="17">
    <source>
        <dbReference type="Proteomes" id="UP000076078"/>
    </source>
</evidence>
<feature type="disulfide bond" description="Redox-active" evidence="11">
    <location>
        <begin position="70"/>
        <end position="73"/>
    </location>
</feature>
<organism evidence="16 17">
    <name type="scientific">Tieghemostelium lacteum</name>
    <name type="common">Slime mold</name>
    <name type="synonym">Dictyostelium lacteum</name>
    <dbReference type="NCBI Taxonomy" id="361077"/>
    <lineage>
        <taxon>Eukaryota</taxon>
        <taxon>Amoebozoa</taxon>
        <taxon>Evosea</taxon>
        <taxon>Eumycetozoa</taxon>
        <taxon>Dictyostelia</taxon>
        <taxon>Dictyosteliales</taxon>
        <taxon>Raperosteliaceae</taxon>
        <taxon>Tieghemostelium</taxon>
    </lineage>
</organism>
<evidence type="ECO:0000256" key="8">
    <source>
        <dbReference type="ARBA" id="ARBA00023157"/>
    </source>
</evidence>
<keyword evidence="9 13" id="KW-0413">Isomerase</keyword>
<dbReference type="GO" id="GO:0006457">
    <property type="term" value="P:protein folding"/>
    <property type="evidence" value="ECO:0007669"/>
    <property type="project" value="TreeGrafter"/>
</dbReference>
<comment type="caution">
    <text evidence="16">The sequence shown here is derived from an EMBL/GenBank/DDBJ whole genome shotgun (WGS) entry which is preliminary data.</text>
</comment>
<dbReference type="InterPro" id="IPR005788">
    <property type="entry name" value="PDI_thioredoxin-like_dom"/>
</dbReference>
<keyword evidence="10 11" id="KW-0676">Redox-active center</keyword>
<accession>A0A152A206</accession>
<evidence type="ECO:0000256" key="10">
    <source>
        <dbReference type="ARBA" id="ARBA00023284"/>
    </source>
</evidence>
<feature type="domain" description="Thioredoxin" evidence="15">
    <location>
        <begin position="21"/>
        <end position="147"/>
    </location>
</feature>
<keyword evidence="8 11" id="KW-1015">Disulfide bond</keyword>
<keyword evidence="17" id="KW-1185">Reference proteome</keyword>
<feature type="compositionally biased region" description="Basic and acidic residues" evidence="14">
    <location>
        <begin position="506"/>
        <end position="527"/>
    </location>
</feature>
<dbReference type="NCBIfam" id="TIGR01126">
    <property type="entry name" value="pdi_dom"/>
    <property type="match status" value="1"/>
</dbReference>
<dbReference type="Pfam" id="PF13848">
    <property type="entry name" value="Thioredoxin_6"/>
    <property type="match status" value="1"/>
</dbReference>
<comment type="similarity">
    <text evidence="3 12">Belongs to the protein disulfide isomerase family.</text>
</comment>
<evidence type="ECO:0000256" key="11">
    <source>
        <dbReference type="PIRSR" id="PIRSR605792-51"/>
    </source>
</evidence>
<evidence type="ECO:0000256" key="7">
    <source>
        <dbReference type="ARBA" id="ARBA00022824"/>
    </source>
</evidence>
<dbReference type="InterPro" id="IPR036249">
    <property type="entry name" value="Thioredoxin-like_sf"/>
</dbReference>
<dbReference type="EC" id="5.3.4.1" evidence="4 13"/>
<sequence>MNSKVILLLILGLLVLNVVRSHPGHSHPHGGHDSDEEDEDSKVAKLTEDTFQEFVTEHDLVLIKFYAPWCGHCKKLAPDYKKLAEKLYSQEKIGIAKVDCTEEEDLCQAHRVQGYPTLILYNKGVPEPYEGGRKLEEMATYLQQELLPPVEKLETQEDVDAFIKANELAFVGHFSNDHDDRYTTFLSVVSKNKRNLRFGAVVKKDQPELEAGKVAAGFIYKSFDDPKVAFEGEWAVEELNNFVAVNIVPMVGEINGKTYKKYENLPVPLGYLFINADQDNKKTLDDIKAVVEQHKGKIIVCTVDMKKFGQQATYMGLTGKVIPALSIENDPHKYVFDESKEFTKDNVQTFIEEILSGKAEPFVKSEPIPESNDKPVKVIVGKTYSEIALDTTKDVFIEFYAPWCGHCKSLEPIYNQLGEYLKSVPSVVIAKVDATANDVPKELNIKGFPTLLLFKSSDKANPIPYNGMRDSYQSLAKFVHENAGIEFELPSPLAEVDVEDSDLEAEPIKTTDKKDSKKSKDAKHDEL</sequence>
<dbReference type="PANTHER" id="PTHR18929">
    <property type="entry name" value="PROTEIN DISULFIDE ISOMERASE"/>
    <property type="match status" value="1"/>
</dbReference>
<dbReference type="InterPro" id="IPR017937">
    <property type="entry name" value="Thioredoxin_CS"/>
</dbReference>
<dbReference type="PROSITE" id="PS51352">
    <property type="entry name" value="THIOREDOXIN_2"/>
    <property type="match status" value="2"/>
</dbReference>
<evidence type="ECO:0000256" key="1">
    <source>
        <dbReference type="ARBA" id="ARBA00001182"/>
    </source>
</evidence>
<dbReference type="AlphaFoldDB" id="A0A152A206"/>
<dbReference type="Proteomes" id="UP000076078">
    <property type="component" value="Unassembled WGS sequence"/>
</dbReference>
<evidence type="ECO:0000259" key="15">
    <source>
        <dbReference type="PROSITE" id="PS51352"/>
    </source>
</evidence>
<dbReference type="OrthoDB" id="427280at2759"/>
<dbReference type="GO" id="GO:0003756">
    <property type="term" value="F:protein disulfide isomerase activity"/>
    <property type="evidence" value="ECO:0007669"/>
    <property type="project" value="UniProtKB-EC"/>
</dbReference>
<keyword evidence="7" id="KW-0256">Endoplasmic reticulum</keyword>
<dbReference type="CDD" id="cd02982">
    <property type="entry name" value="PDI_b'_family"/>
    <property type="match status" value="1"/>
</dbReference>
<dbReference type="CDD" id="cd02981">
    <property type="entry name" value="PDI_b_family"/>
    <property type="match status" value="1"/>
</dbReference>
<keyword evidence="5 13" id="KW-0732">Signal</keyword>
<dbReference type="InParanoid" id="A0A152A206"/>